<keyword evidence="2" id="KW-0812">Transmembrane</keyword>
<name>A0A1F5DN28_9BACT</name>
<feature type="coiled-coil region" evidence="1">
    <location>
        <begin position="49"/>
        <end position="83"/>
    </location>
</feature>
<evidence type="ECO:0000256" key="1">
    <source>
        <dbReference type="SAM" id="Coils"/>
    </source>
</evidence>
<accession>A0A1F5DN28</accession>
<feature type="transmembrane region" description="Helical" evidence="2">
    <location>
        <begin position="21"/>
        <end position="39"/>
    </location>
</feature>
<evidence type="ECO:0000256" key="2">
    <source>
        <dbReference type="SAM" id="Phobius"/>
    </source>
</evidence>
<organism evidence="3 4">
    <name type="scientific">Candidatus Beckwithbacteria bacterium RIFCSPHIGHO2_12_FULL_47_17</name>
    <dbReference type="NCBI Taxonomy" id="1797460"/>
    <lineage>
        <taxon>Bacteria</taxon>
        <taxon>Candidatus Beckwithiibacteriota</taxon>
    </lineage>
</organism>
<dbReference type="STRING" id="1797460.A3E73_03100"/>
<dbReference type="AlphaFoldDB" id="A0A1F5DN28"/>
<dbReference type="EMBL" id="MEZN01000016">
    <property type="protein sequence ID" value="OGD56450.1"/>
    <property type="molecule type" value="Genomic_DNA"/>
</dbReference>
<sequence length="109" mass="12601">MTKQEIKNHQKLTIRKCRWNLWLSLGLVLVLSLTKLILVNRSSTWGRQLEQIKQETEQVKAENDRLKLELNRQIGGLDKAQEKAKELGFVDKPQYLYLSGGESVAQKLP</sequence>
<reference evidence="3 4" key="1">
    <citation type="journal article" date="2016" name="Nat. Commun.">
        <title>Thousands of microbial genomes shed light on interconnected biogeochemical processes in an aquifer system.</title>
        <authorList>
            <person name="Anantharaman K."/>
            <person name="Brown C.T."/>
            <person name="Hug L.A."/>
            <person name="Sharon I."/>
            <person name="Castelle C.J."/>
            <person name="Probst A.J."/>
            <person name="Thomas B.C."/>
            <person name="Singh A."/>
            <person name="Wilkins M.J."/>
            <person name="Karaoz U."/>
            <person name="Brodie E.L."/>
            <person name="Williams K.H."/>
            <person name="Hubbard S.S."/>
            <person name="Banfield J.F."/>
        </authorList>
    </citation>
    <scope>NUCLEOTIDE SEQUENCE [LARGE SCALE GENOMIC DNA]</scope>
</reference>
<comment type="caution">
    <text evidence="3">The sequence shown here is derived from an EMBL/GenBank/DDBJ whole genome shotgun (WGS) entry which is preliminary data.</text>
</comment>
<gene>
    <name evidence="3" type="ORF">A3E73_03100</name>
</gene>
<keyword evidence="1" id="KW-0175">Coiled coil</keyword>
<protein>
    <submittedName>
        <fullName evidence="3">Uncharacterized protein</fullName>
    </submittedName>
</protein>
<evidence type="ECO:0000313" key="4">
    <source>
        <dbReference type="Proteomes" id="UP000176791"/>
    </source>
</evidence>
<evidence type="ECO:0000313" key="3">
    <source>
        <dbReference type="EMBL" id="OGD56450.1"/>
    </source>
</evidence>
<keyword evidence="2" id="KW-0472">Membrane</keyword>
<dbReference type="Proteomes" id="UP000176791">
    <property type="component" value="Unassembled WGS sequence"/>
</dbReference>
<proteinExistence type="predicted"/>
<keyword evidence="2" id="KW-1133">Transmembrane helix</keyword>